<accession>A0ACD4DAG7</accession>
<protein>
    <submittedName>
        <fullName evidence="1">FAD-dependent oxidoreductase</fullName>
    </submittedName>
</protein>
<gene>
    <name evidence="1" type="ORF">N8E88_20140</name>
</gene>
<evidence type="ECO:0000313" key="1">
    <source>
        <dbReference type="EMBL" id="UXN62680.1"/>
    </source>
</evidence>
<evidence type="ECO:0000313" key="2">
    <source>
        <dbReference type="Proteomes" id="UP001061991"/>
    </source>
</evidence>
<organism evidence="1 2">
    <name type="scientific">Phyllobacterium zundukense</name>
    <dbReference type="NCBI Taxonomy" id="1867719"/>
    <lineage>
        <taxon>Bacteria</taxon>
        <taxon>Pseudomonadati</taxon>
        <taxon>Pseudomonadota</taxon>
        <taxon>Alphaproteobacteria</taxon>
        <taxon>Hyphomicrobiales</taxon>
        <taxon>Phyllobacteriaceae</taxon>
        <taxon>Phyllobacterium</taxon>
    </lineage>
</organism>
<keyword evidence="2" id="KW-1185">Reference proteome</keyword>
<proteinExistence type="predicted"/>
<sequence>MSAASELQRAGIDFVLLEARDRVGGRVESKANCLGELYDTGGQFICDDMPEIMGLARTHGKTLVETPTRGDTIAQPPPHGRHDAEKVSAGSMALRRRLRKLDPNDPALSGLAVRAWVENQQAEPAVKMRFLSLIEGLWCVPAGLVPLWFIVDNDRRITNKVSELQYFLKETMHSLAADMARSLGKSLLLSEPVDRVETTASGVMVRTIREGYSANEVIIAVPPVMARKIIFHPSLPDAINNALASWKSGTVVKLLIRYAEPFWRRTGLSGSVIWVDPRGLYACDASHDDQHPALVVFLGGPIAVEWSSLGEEALKQEVLSRLVVALGSEAGTPLDILLRNWIDDTWSGGGYSDIVEVMNAIEAENALRRGFAGITFASSELSPSFPGYIEGAIIAGRLAVRPIIERLQSASATNASGS</sequence>
<reference evidence="1" key="1">
    <citation type="submission" date="2022-09" db="EMBL/GenBank/DDBJ databases">
        <title>Interaction between co-microsymbionts with complementary sets of symbiotic genes in legume-rhizobium systems.</title>
        <authorList>
            <person name="Safronova V."/>
            <person name="Sazanova A."/>
            <person name="Afonin A."/>
            <person name="Chirak E."/>
        </authorList>
    </citation>
    <scope>NUCLEOTIDE SEQUENCE</scope>
    <source>
        <strain evidence="1">A18/3m</strain>
    </source>
</reference>
<name>A0ACD4DAG7_9HYPH</name>
<dbReference type="EMBL" id="CP104973">
    <property type="protein sequence ID" value="UXN62680.1"/>
    <property type="molecule type" value="Genomic_DNA"/>
</dbReference>
<dbReference type="Proteomes" id="UP001061991">
    <property type="component" value="Chromosome"/>
</dbReference>